<dbReference type="AlphaFoldDB" id="A0A7S7RQH6"/>
<protein>
    <submittedName>
        <fullName evidence="1">Uncharacterized protein</fullName>
    </submittedName>
</protein>
<reference evidence="1 2" key="1">
    <citation type="submission" date="2020-05" db="EMBL/GenBank/DDBJ databases">
        <title>Sulfurimonas marisnigri, sp. nov., and Sulfurimonas baltica, sp. nov., manganese oxide reducing chemolithoautotrophs of the class Epsilonproteobacteria isolated from the pelagic redoxclines of the Black and Baltic Seas and emended description of the genus Sulfurimonas.</title>
        <authorList>
            <person name="Henkel J.V."/>
            <person name="Laudan C."/>
            <person name="Werner J."/>
            <person name="Neu T."/>
            <person name="Plewe S."/>
            <person name="Sproer C."/>
            <person name="Bunk B."/>
            <person name="Schulz-Vogt H.N."/>
        </authorList>
    </citation>
    <scope>NUCLEOTIDE SEQUENCE [LARGE SCALE GENOMIC DNA]</scope>
    <source>
        <strain evidence="1 2">SoZ1</strain>
    </source>
</reference>
<dbReference type="KEGG" id="smas:HUE87_11485"/>
<sequence length="55" mass="6304">MKQSIELFIPLADNHYLQVATAQDDISEIFEEMMQGVDGYDLVMAKKMHMWGNGL</sequence>
<dbReference type="Proteomes" id="UP000593836">
    <property type="component" value="Chromosome"/>
</dbReference>
<evidence type="ECO:0000313" key="1">
    <source>
        <dbReference type="EMBL" id="QOY54480.1"/>
    </source>
</evidence>
<gene>
    <name evidence="1" type="ORF">HUE87_11485</name>
</gene>
<organism evidence="1 2">
    <name type="scientific">Candidatus Sulfurimonas marisnigri</name>
    <dbReference type="NCBI Taxonomy" id="2740405"/>
    <lineage>
        <taxon>Bacteria</taxon>
        <taxon>Pseudomonadati</taxon>
        <taxon>Campylobacterota</taxon>
        <taxon>Epsilonproteobacteria</taxon>
        <taxon>Campylobacterales</taxon>
        <taxon>Sulfurimonadaceae</taxon>
        <taxon>Sulfurimonas</taxon>
    </lineage>
</organism>
<dbReference type="RefSeq" id="WP_194366525.1">
    <property type="nucleotide sequence ID" value="NZ_CP054493.1"/>
</dbReference>
<evidence type="ECO:0000313" key="2">
    <source>
        <dbReference type="Proteomes" id="UP000593836"/>
    </source>
</evidence>
<accession>A0A7S7RQH6</accession>
<name>A0A7S7RQH6_9BACT</name>
<dbReference type="EMBL" id="CP054493">
    <property type="protein sequence ID" value="QOY54480.1"/>
    <property type="molecule type" value="Genomic_DNA"/>
</dbReference>
<keyword evidence="2" id="KW-1185">Reference proteome</keyword>
<proteinExistence type="predicted"/>